<evidence type="ECO:0000256" key="2">
    <source>
        <dbReference type="ARBA" id="ARBA00022448"/>
    </source>
</evidence>
<dbReference type="GO" id="GO:0005326">
    <property type="term" value="F:neurotransmitter transmembrane transporter activity"/>
    <property type="evidence" value="ECO:0007669"/>
    <property type="project" value="TreeGrafter"/>
</dbReference>
<name>A0A0H3YF23_SCHMD</name>
<evidence type="ECO:0000259" key="8">
    <source>
        <dbReference type="PROSITE" id="PS50850"/>
    </source>
</evidence>
<dbReference type="GO" id="GO:0060076">
    <property type="term" value="C:excitatory synapse"/>
    <property type="evidence" value="ECO:0007669"/>
    <property type="project" value="TreeGrafter"/>
</dbReference>
<feature type="transmembrane region" description="Helical" evidence="7">
    <location>
        <begin position="103"/>
        <end position="123"/>
    </location>
</feature>
<dbReference type="InterPro" id="IPR050382">
    <property type="entry name" value="MFS_Na/Anion_cotransporter"/>
</dbReference>
<evidence type="ECO:0000313" key="9">
    <source>
        <dbReference type="EMBL" id="AKN21530.1"/>
    </source>
</evidence>
<dbReference type="PANTHER" id="PTHR11662:SF456">
    <property type="entry name" value="VESICULAR GLUTAMATE TRANSPORTER, ISOFORM A"/>
    <property type="match status" value="1"/>
</dbReference>
<dbReference type="Pfam" id="PF07690">
    <property type="entry name" value="MFS_1"/>
    <property type="match status" value="1"/>
</dbReference>
<evidence type="ECO:0000256" key="7">
    <source>
        <dbReference type="SAM" id="Phobius"/>
    </source>
</evidence>
<feature type="transmembrane region" description="Helical" evidence="7">
    <location>
        <begin position="446"/>
        <end position="468"/>
    </location>
</feature>
<keyword evidence="3 7" id="KW-0812">Transmembrane</keyword>
<sequence length="498" mass="55500">WLIKELSIQKIIFCLQCHIIMSHDTEECCQKVIGNKRYLLAILACFGLLIPLGMRCEIGIAIIKLTELHDMVVPAGNNNISEFKVIQVREVAWTNTKVSLIEASFYIGYTLFSIPGGFLSTIFPANKVFGFAVFTSAFFNFAIPLLVIYQCGFVSVFVLRIFQGMSEGCLYPSVHSFWRYWAPKQERSKLVTISFFGMALGPIIGYPISGILTKRYDWPANFYFWGTAAMSWAVIWLAVSRKCPSQDRFISETEKTYIEQNTSQMAITASQVPWISILTSVPVWAIIIANIGRNWTYQFSFSGLPSFLRKKFNDSSINLGFHMSIPYIVMAILTPSCGIVADCMIKRKFSVVFVRKFFNSVGFGIAGLMFLFLGFIPYLWLATTTLSIGLGSFGIGISGFGVNHLDIADIYAGVLMGISNGIGTLAGILAPIVAMEITNKFSVNDGWLIFFIISGIIHLITVTFYAIFASGENQSWAVHTEPEGIKDSEKKPLPNDSQ</sequence>
<organism evidence="9">
    <name type="scientific">Schmidtea mediterranea</name>
    <name type="common">Freshwater planarian flatworm</name>
    <dbReference type="NCBI Taxonomy" id="79327"/>
    <lineage>
        <taxon>Eukaryota</taxon>
        <taxon>Metazoa</taxon>
        <taxon>Spiralia</taxon>
        <taxon>Lophotrochozoa</taxon>
        <taxon>Platyhelminthes</taxon>
        <taxon>Rhabditophora</taxon>
        <taxon>Seriata</taxon>
        <taxon>Tricladida</taxon>
        <taxon>Continenticola</taxon>
        <taxon>Geoplanoidea</taxon>
        <taxon>Dugesiidae</taxon>
        <taxon>Schmidtea</taxon>
    </lineage>
</organism>
<feature type="transmembrane region" description="Helical" evidence="7">
    <location>
        <begin position="357"/>
        <end position="380"/>
    </location>
</feature>
<dbReference type="GO" id="GO:0030672">
    <property type="term" value="C:synaptic vesicle membrane"/>
    <property type="evidence" value="ECO:0007669"/>
    <property type="project" value="TreeGrafter"/>
</dbReference>
<dbReference type="FunFam" id="1.20.1250.20:FF:000423">
    <property type="entry name" value="Putative inorganic phosphate cotransporter-like Protein"/>
    <property type="match status" value="1"/>
</dbReference>
<keyword evidence="6 7" id="KW-0472">Membrane</keyword>
<dbReference type="PANTHER" id="PTHR11662">
    <property type="entry name" value="SOLUTE CARRIER FAMILY 17"/>
    <property type="match status" value="1"/>
</dbReference>
<dbReference type="SUPFAM" id="SSF103473">
    <property type="entry name" value="MFS general substrate transporter"/>
    <property type="match status" value="1"/>
</dbReference>
<evidence type="ECO:0000256" key="3">
    <source>
        <dbReference type="ARBA" id="ARBA00022692"/>
    </source>
</evidence>
<dbReference type="AlphaFoldDB" id="A0A0H3YF23"/>
<evidence type="ECO:0000256" key="4">
    <source>
        <dbReference type="ARBA" id="ARBA00022847"/>
    </source>
</evidence>
<feature type="transmembrane region" description="Helical" evidence="7">
    <location>
        <begin position="272"/>
        <end position="292"/>
    </location>
</feature>
<dbReference type="EMBL" id="KT163580">
    <property type="protein sequence ID" value="AKN21530.1"/>
    <property type="molecule type" value="mRNA"/>
</dbReference>
<proteinExistence type="evidence at transcript level"/>
<feature type="transmembrane region" description="Helical" evidence="7">
    <location>
        <begin position="410"/>
        <end position="434"/>
    </location>
</feature>
<feature type="non-terminal residue" evidence="9">
    <location>
        <position position="1"/>
    </location>
</feature>
<evidence type="ECO:0000256" key="5">
    <source>
        <dbReference type="ARBA" id="ARBA00022989"/>
    </source>
</evidence>
<protein>
    <submittedName>
        <fullName evidence="9">Slc17a-7</fullName>
    </submittedName>
</protein>
<dbReference type="GO" id="GO:0050803">
    <property type="term" value="P:regulation of synapse structure or activity"/>
    <property type="evidence" value="ECO:0007669"/>
    <property type="project" value="TreeGrafter"/>
</dbReference>
<reference evidence="9" key="1">
    <citation type="journal article" date="2015" name="Elife">
        <title>Stem cells and fluid flow drive cyst formation in an invertebrate excretory organ.</title>
        <authorList>
            <person name="Thi-Kim Vu H."/>
            <person name="Rink J.C."/>
            <person name="McKinney S.A."/>
            <person name="McClain M."/>
            <person name="Lakshmanaperumal N."/>
            <person name="Alexander R."/>
            <person name="Sanchez Alvarado A."/>
        </authorList>
    </citation>
    <scope>NUCLEOTIDE SEQUENCE</scope>
</reference>
<feature type="domain" description="Major facilitator superfamily (MFS) profile" evidence="8">
    <location>
        <begin position="39"/>
        <end position="473"/>
    </location>
</feature>
<feature type="transmembrane region" description="Helical" evidence="7">
    <location>
        <begin position="190"/>
        <end position="208"/>
    </location>
</feature>
<dbReference type="GO" id="GO:0005313">
    <property type="term" value="F:L-glutamate transmembrane transporter activity"/>
    <property type="evidence" value="ECO:0007669"/>
    <property type="project" value="TreeGrafter"/>
</dbReference>
<dbReference type="GO" id="GO:0035249">
    <property type="term" value="P:synaptic transmission, glutamatergic"/>
    <property type="evidence" value="ECO:0007669"/>
    <property type="project" value="TreeGrafter"/>
</dbReference>
<accession>A0A0H3YF23</accession>
<keyword evidence="4" id="KW-0769">Symport</keyword>
<dbReference type="InterPro" id="IPR011701">
    <property type="entry name" value="MFS"/>
</dbReference>
<dbReference type="GO" id="GO:0098700">
    <property type="term" value="P:neurotransmitter loading into synaptic vesicle"/>
    <property type="evidence" value="ECO:0007669"/>
    <property type="project" value="TreeGrafter"/>
</dbReference>
<dbReference type="FunFam" id="1.20.1250.20:FF:000003">
    <property type="entry name" value="Solute carrier family 17 member 3"/>
    <property type="match status" value="1"/>
</dbReference>
<keyword evidence="2" id="KW-0813">Transport</keyword>
<comment type="subcellular location">
    <subcellularLocation>
        <location evidence="1">Membrane</location>
        <topology evidence="1">Multi-pass membrane protein</topology>
    </subcellularLocation>
</comment>
<dbReference type="Gene3D" id="1.20.1250.20">
    <property type="entry name" value="MFS general substrate transporter like domains"/>
    <property type="match status" value="2"/>
</dbReference>
<dbReference type="GO" id="GO:0015293">
    <property type="term" value="F:symporter activity"/>
    <property type="evidence" value="ECO:0007669"/>
    <property type="project" value="UniProtKB-KW"/>
</dbReference>
<feature type="transmembrane region" description="Helical" evidence="7">
    <location>
        <begin position="220"/>
        <end position="239"/>
    </location>
</feature>
<dbReference type="InterPro" id="IPR020846">
    <property type="entry name" value="MFS_dom"/>
</dbReference>
<feature type="transmembrane region" description="Helical" evidence="7">
    <location>
        <begin position="128"/>
        <end position="149"/>
    </location>
</feature>
<gene>
    <name evidence="9" type="primary">slc17a-7</name>
</gene>
<dbReference type="InterPro" id="IPR036259">
    <property type="entry name" value="MFS_trans_sf"/>
</dbReference>
<evidence type="ECO:0000256" key="1">
    <source>
        <dbReference type="ARBA" id="ARBA00004141"/>
    </source>
</evidence>
<evidence type="ECO:0000256" key="6">
    <source>
        <dbReference type="ARBA" id="ARBA00023136"/>
    </source>
</evidence>
<feature type="transmembrane region" description="Helical" evidence="7">
    <location>
        <begin position="386"/>
        <end position="403"/>
    </location>
</feature>
<keyword evidence="5 7" id="KW-1133">Transmembrane helix</keyword>
<dbReference type="PROSITE" id="PS50850">
    <property type="entry name" value="MFS"/>
    <property type="match status" value="1"/>
</dbReference>
<feature type="transmembrane region" description="Helical" evidence="7">
    <location>
        <begin position="325"/>
        <end position="345"/>
    </location>
</feature>